<evidence type="ECO:0000256" key="7">
    <source>
        <dbReference type="ARBA" id="ARBA00022753"/>
    </source>
</evidence>
<dbReference type="OrthoDB" id="196264at2759"/>
<keyword evidence="6 13" id="KW-0812">Transmembrane</keyword>
<keyword evidence="12 13" id="KW-0739">Sodium transport</keyword>
<dbReference type="InterPro" id="IPR002090">
    <property type="entry name" value="NHE-6/7/9"/>
</dbReference>
<evidence type="ECO:0000256" key="5">
    <source>
        <dbReference type="ARBA" id="ARBA00022475"/>
    </source>
</evidence>
<organism evidence="16 17">
    <name type="scientific">Alectura lathami</name>
    <name type="common">Australian brush turkey</name>
    <dbReference type="NCBI Taxonomy" id="81907"/>
    <lineage>
        <taxon>Eukaryota</taxon>
        <taxon>Metazoa</taxon>
        <taxon>Chordata</taxon>
        <taxon>Craniata</taxon>
        <taxon>Vertebrata</taxon>
        <taxon>Euteleostomi</taxon>
        <taxon>Archelosauria</taxon>
        <taxon>Archosauria</taxon>
        <taxon>Dinosauria</taxon>
        <taxon>Saurischia</taxon>
        <taxon>Theropoda</taxon>
        <taxon>Coelurosauria</taxon>
        <taxon>Aves</taxon>
        <taxon>Neognathae</taxon>
        <taxon>Galloanserae</taxon>
        <taxon>Galliformes</taxon>
        <taxon>Megapodiidae</taxon>
        <taxon>Alectura</taxon>
    </lineage>
</organism>
<dbReference type="PANTHER" id="PTHR10110">
    <property type="entry name" value="SODIUM/HYDROGEN EXCHANGER"/>
    <property type="match status" value="1"/>
</dbReference>
<keyword evidence="8 14" id="KW-1133">Transmembrane helix</keyword>
<evidence type="ECO:0000313" key="16">
    <source>
        <dbReference type="EMBL" id="NXL93771.1"/>
    </source>
</evidence>
<feature type="transmembrane region" description="Helical" evidence="14">
    <location>
        <begin position="20"/>
        <end position="41"/>
    </location>
</feature>
<gene>
    <name evidence="16" type="primary">Slc9a9</name>
    <name evidence="16" type="ORF">ALELAT_R02831</name>
</gene>
<keyword evidence="7" id="KW-0967">Endosome</keyword>
<feature type="domain" description="Cation/H+ exchanger transmembrane" evidence="15">
    <location>
        <begin position="33"/>
        <end position="491"/>
    </location>
</feature>
<dbReference type="GO" id="GO:0015386">
    <property type="term" value="F:potassium:proton antiporter activity"/>
    <property type="evidence" value="ECO:0007669"/>
    <property type="project" value="TreeGrafter"/>
</dbReference>
<evidence type="ECO:0000256" key="3">
    <source>
        <dbReference type="ARBA" id="ARBA00007367"/>
    </source>
</evidence>
<dbReference type="InterPro" id="IPR004709">
    <property type="entry name" value="NaH_exchanger"/>
</dbReference>
<feature type="transmembrane region" description="Helical" evidence="14">
    <location>
        <begin position="53"/>
        <end position="70"/>
    </location>
</feature>
<dbReference type="AlphaFoldDB" id="A0A7L0WQ42"/>
<feature type="transmembrane region" description="Helical" evidence="14">
    <location>
        <begin position="235"/>
        <end position="258"/>
    </location>
</feature>
<feature type="transmembrane region" description="Helical" evidence="14">
    <location>
        <begin position="335"/>
        <end position="355"/>
    </location>
</feature>
<keyword evidence="17" id="KW-1185">Reference proteome</keyword>
<name>A0A7L0WQ42_ALELA</name>
<keyword evidence="5" id="KW-1003">Cell membrane</keyword>
<dbReference type="GO" id="GO:0055038">
    <property type="term" value="C:recycling endosome membrane"/>
    <property type="evidence" value="ECO:0007669"/>
    <property type="project" value="UniProtKB-SubCell"/>
</dbReference>
<dbReference type="GO" id="GO:0015385">
    <property type="term" value="F:sodium:proton antiporter activity"/>
    <property type="evidence" value="ECO:0007669"/>
    <property type="project" value="InterPro"/>
</dbReference>
<evidence type="ECO:0000256" key="12">
    <source>
        <dbReference type="ARBA" id="ARBA00023201"/>
    </source>
</evidence>
<evidence type="ECO:0000256" key="11">
    <source>
        <dbReference type="ARBA" id="ARBA00023136"/>
    </source>
</evidence>
<feature type="transmembrane region" description="Helical" evidence="14">
    <location>
        <begin position="467"/>
        <end position="492"/>
    </location>
</feature>
<dbReference type="Pfam" id="PF00999">
    <property type="entry name" value="Na_H_Exchanger"/>
    <property type="match status" value="1"/>
</dbReference>
<feature type="transmembrane region" description="Helical" evidence="14">
    <location>
        <begin position="133"/>
        <end position="150"/>
    </location>
</feature>
<dbReference type="Proteomes" id="UP000562322">
    <property type="component" value="Unassembled WGS sequence"/>
</dbReference>
<evidence type="ECO:0000259" key="15">
    <source>
        <dbReference type="Pfam" id="PF00999"/>
    </source>
</evidence>
<evidence type="ECO:0000256" key="14">
    <source>
        <dbReference type="SAM" id="Phobius"/>
    </source>
</evidence>
<feature type="transmembrane region" description="Helical" evidence="14">
    <location>
        <begin position="162"/>
        <end position="185"/>
    </location>
</feature>
<keyword evidence="11 14" id="KW-0472">Membrane</keyword>
<feature type="transmembrane region" description="Helical" evidence="14">
    <location>
        <begin position="375"/>
        <end position="394"/>
    </location>
</feature>
<evidence type="ECO:0000256" key="8">
    <source>
        <dbReference type="ARBA" id="ARBA00022989"/>
    </source>
</evidence>
<sequence>MEKLKKYSSRKDKDQFYHQGAVELLVFNFLLILTILTIWLFKKHRFRFLHETGGAMVYGLVMGLIIRYATKASDVGSGTVYECENLKSGPSSLLINITNQVYEYQYKREISHHNVNGHQSNAMLQKMTFDPSIFFNILLPPIIFHAGYSLKKRHFFRNLGSILTYAFLGTAISCIVIGLIMYGFVKAMVHIGQLKGWEFHFTDCLFFGSLMSATDPVTVLAIFHELHVDTDLYTLLFGESVLNDAVAIVLTYSISIYSPKENPNAFDAAAFFQSVGNFLGIFAGSFAMGSSYAVVTALISFMHLTKFTKLCEFPMLETGLFFLLSWSAFLSAEAAGLTGIVAVLFCGVTQAHYTYNNLSSDSKMRTKQLFEFMNFLAENVIFCYMGLALFTFQNHIFNPLFIFGAFVAVFVARACNIYPLSFLLNFGRKQKIPRNFQHMMMFSGLRGAIAFALAIQDTESQPKQMMFTTALLIVFFTVWVFGGGTTPMLTWLQIRLVSVPTGGSKNTRSFGLSASNLDKNATKAESAWLFRVWYTFDHRYLKPILTHAGPPLTTTLPEWCNPVARLLTSPSAYGDQLKNEDTDYIISNDELTENYESSAHIPVPAQDGTGCSQAAGKEDIHEGDLGLGAYKLQLEHTPGRPQLNSLA</sequence>
<feature type="transmembrane region" description="Helical" evidence="14">
    <location>
        <begin position="278"/>
        <end position="301"/>
    </location>
</feature>
<dbReference type="PRINTS" id="PR01084">
    <property type="entry name" value="NAHEXCHNGR"/>
</dbReference>
<dbReference type="EMBL" id="VXAV01010111">
    <property type="protein sequence ID" value="NXL93771.1"/>
    <property type="molecule type" value="Genomic_DNA"/>
</dbReference>
<dbReference type="InterPro" id="IPR018422">
    <property type="entry name" value="Cation/H_exchanger_CPA1"/>
</dbReference>
<feature type="non-terminal residue" evidence="16">
    <location>
        <position position="647"/>
    </location>
</feature>
<evidence type="ECO:0000256" key="6">
    <source>
        <dbReference type="ARBA" id="ARBA00022692"/>
    </source>
</evidence>
<evidence type="ECO:0000256" key="2">
    <source>
        <dbReference type="ARBA" id="ARBA00004651"/>
    </source>
</evidence>
<comment type="caution">
    <text evidence="16">The sequence shown here is derived from an EMBL/GenBank/DDBJ whole genome shotgun (WGS) entry which is preliminary data.</text>
</comment>
<evidence type="ECO:0000256" key="1">
    <source>
        <dbReference type="ARBA" id="ARBA00004195"/>
    </source>
</evidence>
<dbReference type="PANTHER" id="PTHR10110:SF61">
    <property type="entry name" value="SODIUM_HYDROGEN EXCHANGER 9"/>
    <property type="match status" value="1"/>
</dbReference>
<dbReference type="Gene3D" id="6.10.140.1330">
    <property type="match status" value="1"/>
</dbReference>
<keyword evidence="10 13" id="KW-0406">Ion transport</keyword>
<evidence type="ECO:0000313" key="17">
    <source>
        <dbReference type="Proteomes" id="UP000562322"/>
    </source>
</evidence>
<dbReference type="GO" id="GO:0005886">
    <property type="term" value="C:plasma membrane"/>
    <property type="evidence" value="ECO:0007669"/>
    <property type="project" value="UniProtKB-SubCell"/>
</dbReference>
<evidence type="ECO:0000256" key="10">
    <source>
        <dbReference type="ARBA" id="ARBA00023065"/>
    </source>
</evidence>
<evidence type="ECO:0000256" key="9">
    <source>
        <dbReference type="ARBA" id="ARBA00023053"/>
    </source>
</evidence>
<evidence type="ECO:0000256" key="4">
    <source>
        <dbReference type="ARBA" id="ARBA00022448"/>
    </source>
</evidence>
<proteinExistence type="inferred from homology"/>
<feature type="transmembrane region" description="Helical" evidence="14">
    <location>
        <begin position="436"/>
        <end position="455"/>
    </location>
</feature>
<keyword evidence="9" id="KW-0915">Sodium</keyword>
<accession>A0A7L0WQ42</accession>
<dbReference type="GO" id="GO:0098719">
    <property type="term" value="P:sodium ion import across plasma membrane"/>
    <property type="evidence" value="ECO:0007669"/>
    <property type="project" value="TreeGrafter"/>
</dbReference>
<reference evidence="16 17" key="1">
    <citation type="submission" date="2019-09" db="EMBL/GenBank/DDBJ databases">
        <title>Bird 10,000 Genomes (B10K) Project - Family phase.</title>
        <authorList>
            <person name="Zhang G."/>
        </authorList>
    </citation>
    <scope>NUCLEOTIDE SEQUENCE [LARGE SCALE GENOMIC DNA]</scope>
    <source>
        <strain evidence="16">B10K-DU-001-39</strain>
        <tissue evidence="16">Muscle</tissue>
    </source>
</reference>
<feature type="transmembrane region" description="Helical" evidence="14">
    <location>
        <begin position="400"/>
        <end position="424"/>
    </location>
</feature>
<dbReference type="GO" id="GO:0051453">
    <property type="term" value="P:regulation of intracellular pH"/>
    <property type="evidence" value="ECO:0007669"/>
    <property type="project" value="TreeGrafter"/>
</dbReference>
<dbReference type="NCBIfam" id="TIGR00840">
    <property type="entry name" value="b_cpa1"/>
    <property type="match status" value="1"/>
</dbReference>
<feature type="non-terminal residue" evidence="16">
    <location>
        <position position="1"/>
    </location>
</feature>
<evidence type="ECO:0000256" key="13">
    <source>
        <dbReference type="RuleBase" id="RU003722"/>
    </source>
</evidence>
<dbReference type="PRINTS" id="PR01088">
    <property type="entry name" value="NAHEXCHNGR6"/>
</dbReference>
<keyword evidence="13" id="KW-0050">Antiport</keyword>
<protein>
    <recommendedName>
        <fullName evidence="13">Sodium/hydrogen exchanger</fullName>
    </recommendedName>
</protein>
<comment type="similarity">
    <text evidence="3 13">Belongs to the monovalent cation:proton antiporter 1 (CPA1) transporter (TC 2.A.36) family.</text>
</comment>
<comment type="subcellular location">
    <subcellularLocation>
        <location evidence="2">Cell membrane</location>
        <topology evidence="2">Multi-pass membrane protein</topology>
    </subcellularLocation>
    <subcellularLocation>
        <location evidence="1">Recycling endosome membrane</location>
        <topology evidence="1">Multi-pass membrane protein</topology>
    </subcellularLocation>
</comment>
<keyword evidence="4 13" id="KW-0813">Transport</keyword>
<dbReference type="InterPro" id="IPR006153">
    <property type="entry name" value="Cation/H_exchanger_TM"/>
</dbReference>